<comment type="caution">
    <text evidence="1">The sequence shown here is derived from an EMBL/GenBank/DDBJ whole genome shotgun (WGS) entry which is preliminary data.</text>
</comment>
<evidence type="ECO:0000313" key="2">
    <source>
        <dbReference type="Proteomes" id="UP000298216"/>
    </source>
</evidence>
<dbReference type="RefSeq" id="WP_135194067.1">
    <property type="nucleotide sequence ID" value="NZ_SPVH01000002.1"/>
</dbReference>
<name>A0A4Y9S5A5_9CAUL</name>
<organism evidence="1 2">
    <name type="scientific">Brevundimonas intermedia</name>
    <dbReference type="NCBI Taxonomy" id="74315"/>
    <lineage>
        <taxon>Bacteria</taxon>
        <taxon>Pseudomonadati</taxon>
        <taxon>Pseudomonadota</taxon>
        <taxon>Alphaproteobacteria</taxon>
        <taxon>Caulobacterales</taxon>
        <taxon>Caulobacteraceae</taxon>
        <taxon>Brevundimonas</taxon>
    </lineage>
</organism>
<evidence type="ECO:0000313" key="1">
    <source>
        <dbReference type="EMBL" id="TFW14688.1"/>
    </source>
</evidence>
<dbReference type="AlphaFoldDB" id="A0A4Y9S5A5"/>
<reference evidence="1 2" key="1">
    <citation type="submission" date="2019-03" db="EMBL/GenBank/DDBJ databases">
        <title>Draft genome of Brevundimonas sp. a heavy metal resistant soil bacteria.</title>
        <authorList>
            <person name="Soto J."/>
        </authorList>
    </citation>
    <scope>NUCLEOTIDE SEQUENCE [LARGE SCALE GENOMIC DNA]</scope>
    <source>
        <strain evidence="1 2">B-10</strain>
    </source>
</reference>
<dbReference type="EMBL" id="SPVH01000002">
    <property type="protein sequence ID" value="TFW14688.1"/>
    <property type="molecule type" value="Genomic_DNA"/>
</dbReference>
<dbReference type="Proteomes" id="UP000298216">
    <property type="component" value="Unassembled WGS sequence"/>
</dbReference>
<dbReference type="OrthoDB" id="7840891at2"/>
<proteinExistence type="predicted"/>
<keyword evidence="2" id="KW-1185">Reference proteome</keyword>
<gene>
    <name evidence="1" type="ORF">EGY25_05735</name>
</gene>
<sequence>MSAGTPCFANRVRGHDPLSTVPRDSIERLLGSTAVFLKRDLFQPLMSGYDFMRFSAMNELVVEAHDATSIALGRQGLFRYTRHLIDDDDCYADDALAYLTNIKVPAVERLSFVELLLASARPRFGPRLAAIEDKVAGLLSANALPIIYRDGQFEPSDGPAVEQAVHDPFWDLVSHARWDNVRTDMRQALSLRDNGGPNPALYAARALESTLKIVSSGKGWLTGRERGAANVIDTLVSSKNGRFIEPWEAEMLKRFFADVRNPDAHGAGADPQPKLTPIQTSWAIEFCMISIKSLLRRG</sequence>
<protein>
    <submittedName>
        <fullName evidence="1">Uncharacterized protein</fullName>
    </submittedName>
</protein>
<accession>A0A4Y9S5A5</accession>